<reference evidence="2 3" key="1">
    <citation type="journal article" date="2011" name="Proc. Natl. Acad. Sci. U.S.A.">
        <title>Evolutionary erosion of yeast sex chromosomes by mating-type switching accidents.</title>
        <authorList>
            <person name="Gordon J.L."/>
            <person name="Armisen D."/>
            <person name="Proux-Wera E."/>
            <person name="Oheigeartaigh S.S."/>
            <person name="Byrne K.P."/>
            <person name="Wolfe K.H."/>
        </authorList>
    </citation>
    <scope>NUCLEOTIDE SEQUENCE [LARGE SCALE GENOMIC DNA]</scope>
    <source>
        <strain evidence="3">ATCC 22294 / BCRC 22015 / CBS 2517 / CECT 1963 / NBRC 1671 / NRRL Y-8276</strain>
    </source>
</reference>
<dbReference type="RefSeq" id="XP_003957849.1">
    <property type="nucleotide sequence ID" value="XM_003957800.1"/>
</dbReference>
<accession>H2AWG4</accession>
<dbReference type="InterPro" id="IPR013950">
    <property type="entry name" value="Mis14/Nsl1"/>
</dbReference>
<sequence>MSQAKKVNVTSRQLRGIYAQLLESLELKSKQSLPQNDSLQREVQIHLTKYLEEVFEMSQNSLNIVDAADEDILGIIRETQDQFLEKFDLELNEKVRLTYQDWEDWIIKYSQLSVHGPDKLTEIYNEGKIKYLQDLDARIQDLSRREEEEEEEESLQDDSETATIHDEKLWRTYAKSLRSYVTAQERVPETREELDKLKHLIAFTNRP</sequence>
<dbReference type="Proteomes" id="UP000005220">
    <property type="component" value="Chromosome 6"/>
</dbReference>
<gene>
    <name evidence="2" type="primary">KAFR0F01180</name>
    <name evidence="2" type="ORF">KAFR_0F01180</name>
</gene>
<dbReference type="FunCoup" id="H2AWG4">
    <property type="interactions" value="127"/>
</dbReference>
<dbReference type="KEGG" id="kaf:KAFR_0F01180"/>
<feature type="compositionally biased region" description="Acidic residues" evidence="1">
    <location>
        <begin position="147"/>
        <end position="160"/>
    </location>
</feature>
<evidence type="ECO:0000313" key="3">
    <source>
        <dbReference type="Proteomes" id="UP000005220"/>
    </source>
</evidence>
<dbReference type="AlphaFoldDB" id="H2AWG4"/>
<proteinExistence type="predicted"/>
<dbReference type="GO" id="GO:0005634">
    <property type="term" value="C:nucleus"/>
    <property type="evidence" value="ECO:0007669"/>
    <property type="project" value="EnsemblFungi"/>
</dbReference>
<evidence type="ECO:0000313" key="2">
    <source>
        <dbReference type="EMBL" id="CCF58714.1"/>
    </source>
</evidence>
<evidence type="ECO:0000256" key="1">
    <source>
        <dbReference type="SAM" id="MobiDB-lite"/>
    </source>
</evidence>
<protein>
    <submittedName>
        <fullName evidence="2">Uncharacterized protein</fullName>
    </submittedName>
</protein>
<feature type="region of interest" description="Disordered" evidence="1">
    <location>
        <begin position="143"/>
        <end position="163"/>
    </location>
</feature>
<dbReference type="OrthoDB" id="2135762at2759"/>
<dbReference type="Pfam" id="PF08641">
    <property type="entry name" value="Mis14"/>
    <property type="match status" value="1"/>
</dbReference>
<dbReference type="GO" id="GO:0000070">
    <property type="term" value="P:mitotic sister chromatid segregation"/>
    <property type="evidence" value="ECO:0007669"/>
    <property type="project" value="InterPro"/>
</dbReference>
<dbReference type="GO" id="GO:0000444">
    <property type="term" value="C:MIS12/MIND type complex"/>
    <property type="evidence" value="ECO:0007669"/>
    <property type="project" value="EnsemblFungi"/>
</dbReference>
<dbReference type="eggNOG" id="ENOG502SA1D">
    <property type="taxonomic scope" value="Eukaryota"/>
</dbReference>
<dbReference type="STRING" id="1071382.H2AWG4"/>
<dbReference type="GO" id="GO:0000922">
    <property type="term" value="C:spindle pole"/>
    <property type="evidence" value="ECO:0007669"/>
    <property type="project" value="EnsemblFungi"/>
</dbReference>
<dbReference type="EMBL" id="HE650826">
    <property type="protein sequence ID" value="CCF58714.1"/>
    <property type="molecule type" value="Genomic_DNA"/>
</dbReference>
<name>H2AWG4_KAZAF</name>
<dbReference type="HOGENOM" id="CLU_100671_0_0_1"/>
<keyword evidence="3" id="KW-1185">Reference proteome</keyword>
<dbReference type="GeneID" id="13884182"/>
<dbReference type="InParanoid" id="H2AWG4"/>
<organism evidence="2 3">
    <name type="scientific">Kazachstania africana (strain ATCC 22294 / BCRC 22015 / CBS 2517 / CECT 1963 / NBRC 1671 / NRRL Y-8276)</name>
    <name type="common">Yeast</name>
    <name type="synonym">Kluyveromyces africanus</name>
    <dbReference type="NCBI Taxonomy" id="1071382"/>
    <lineage>
        <taxon>Eukaryota</taxon>
        <taxon>Fungi</taxon>
        <taxon>Dikarya</taxon>
        <taxon>Ascomycota</taxon>
        <taxon>Saccharomycotina</taxon>
        <taxon>Saccharomycetes</taxon>
        <taxon>Saccharomycetales</taxon>
        <taxon>Saccharomycetaceae</taxon>
        <taxon>Kazachstania</taxon>
    </lineage>
</organism>